<evidence type="ECO:0000313" key="1">
    <source>
        <dbReference type="EMBL" id="SQB37005.1"/>
    </source>
</evidence>
<gene>
    <name evidence="1" type="primary">hofM_1</name>
    <name evidence="1" type="ORF">NCTC10786_03829</name>
</gene>
<accession>A0A2X2WM50</accession>
<dbReference type="EMBL" id="UAVY01000007">
    <property type="protein sequence ID" value="SQB37005.1"/>
    <property type="molecule type" value="Genomic_DNA"/>
</dbReference>
<name>A0A2X2WM50_CITKO</name>
<protein>
    <submittedName>
        <fullName evidence="1">Fimbrial protein HofM</fullName>
    </submittedName>
</protein>
<sequence length="132" mass="14345">MSLNSSSDALLPWRRSLPHRHHIYLSFPASRTLQKHFPRPEMALREREQTAWLTGAMARELDMPPDALCFDYREDTLTPAFNVTAAQKQGGGDLINAGAKTENAGDGDYAGCLRITALYSLSAGAPAVSGLA</sequence>
<dbReference type="AlphaFoldDB" id="A0A2X2WM50"/>
<dbReference type="Proteomes" id="UP000251584">
    <property type="component" value="Unassembled WGS sequence"/>
</dbReference>
<organism evidence="1 2">
    <name type="scientific">Citrobacter koseri</name>
    <name type="common">Citrobacter diversus</name>
    <dbReference type="NCBI Taxonomy" id="545"/>
    <lineage>
        <taxon>Bacteria</taxon>
        <taxon>Pseudomonadati</taxon>
        <taxon>Pseudomonadota</taxon>
        <taxon>Gammaproteobacteria</taxon>
        <taxon>Enterobacterales</taxon>
        <taxon>Enterobacteriaceae</taxon>
        <taxon>Citrobacter</taxon>
    </lineage>
</organism>
<proteinExistence type="predicted"/>
<evidence type="ECO:0000313" key="2">
    <source>
        <dbReference type="Proteomes" id="UP000251584"/>
    </source>
</evidence>
<reference evidence="1 2" key="1">
    <citation type="submission" date="2018-06" db="EMBL/GenBank/DDBJ databases">
        <authorList>
            <consortium name="Pathogen Informatics"/>
            <person name="Doyle S."/>
        </authorList>
    </citation>
    <scope>NUCLEOTIDE SEQUENCE [LARGE SCALE GENOMIC DNA]</scope>
    <source>
        <strain evidence="1 2">NCTC10786</strain>
    </source>
</reference>